<evidence type="ECO:0000259" key="1">
    <source>
        <dbReference type="PROSITE" id="PS50943"/>
    </source>
</evidence>
<dbReference type="PANTHER" id="PTHR37301:SF1">
    <property type="entry name" value="DNA-BINDING PROTEIN"/>
    <property type="match status" value="1"/>
</dbReference>
<dbReference type="EMBL" id="JAMDNP010000018">
    <property type="protein sequence ID" value="MCY9760941.1"/>
    <property type="molecule type" value="Genomic_DNA"/>
</dbReference>
<dbReference type="PROSITE" id="PS50943">
    <property type="entry name" value="HTH_CROC1"/>
    <property type="match status" value="1"/>
</dbReference>
<dbReference type="PANTHER" id="PTHR37301">
    <property type="entry name" value="DNA-BINDING PROTEIN-RELATED"/>
    <property type="match status" value="1"/>
</dbReference>
<keyword evidence="3" id="KW-1185">Reference proteome</keyword>
<dbReference type="RefSeq" id="WP_268599959.1">
    <property type="nucleotide sequence ID" value="NZ_JAMDNP010000018.1"/>
</dbReference>
<comment type="caution">
    <text evidence="2">The sequence shown here is derived from an EMBL/GenBank/DDBJ whole genome shotgun (WGS) entry which is preliminary data.</text>
</comment>
<dbReference type="CDD" id="cd00093">
    <property type="entry name" value="HTH_XRE"/>
    <property type="match status" value="1"/>
</dbReference>
<name>A0ABT4GWY4_PAEAL</name>
<reference evidence="2 3" key="1">
    <citation type="submission" date="2022-05" db="EMBL/GenBank/DDBJ databases">
        <title>Genome Sequencing of Bee-Associated Microbes.</title>
        <authorList>
            <person name="Dunlap C."/>
        </authorList>
    </citation>
    <scope>NUCLEOTIDE SEQUENCE [LARGE SCALE GENOMIC DNA]</scope>
    <source>
        <strain evidence="2 3">NRRL B-04010</strain>
    </source>
</reference>
<dbReference type="Proteomes" id="UP001527181">
    <property type="component" value="Unassembled WGS sequence"/>
</dbReference>
<gene>
    <name evidence="2" type="ORF">M5X12_10180</name>
</gene>
<evidence type="ECO:0000313" key="3">
    <source>
        <dbReference type="Proteomes" id="UP001527181"/>
    </source>
</evidence>
<organism evidence="2 3">
    <name type="scientific">Paenibacillus alvei</name>
    <name type="common">Bacillus alvei</name>
    <dbReference type="NCBI Taxonomy" id="44250"/>
    <lineage>
        <taxon>Bacteria</taxon>
        <taxon>Bacillati</taxon>
        <taxon>Bacillota</taxon>
        <taxon>Bacilli</taxon>
        <taxon>Bacillales</taxon>
        <taxon>Paenibacillaceae</taxon>
        <taxon>Paenibacillus</taxon>
    </lineage>
</organism>
<dbReference type="Gene3D" id="1.10.260.40">
    <property type="entry name" value="lambda repressor-like DNA-binding domains"/>
    <property type="match status" value="1"/>
</dbReference>
<accession>A0ABT4GWY4</accession>
<dbReference type="InterPro" id="IPR001387">
    <property type="entry name" value="Cro/C1-type_HTH"/>
</dbReference>
<feature type="domain" description="HTH cro/C1-type" evidence="1">
    <location>
        <begin position="8"/>
        <end position="63"/>
    </location>
</feature>
<dbReference type="SMART" id="SM00530">
    <property type="entry name" value="HTH_XRE"/>
    <property type="match status" value="1"/>
</dbReference>
<dbReference type="InterPro" id="IPR010982">
    <property type="entry name" value="Lambda_DNA-bd_dom_sf"/>
</dbReference>
<sequence length="72" mass="8165">MNHIKITLADILQERGISQRELSRKTGIRHPTINEMCENKTKQIPLQNLAAICNALDVDITDILKLVKEPSE</sequence>
<proteinExistence type="predicted"/>
<dbReference type="Pfam" id="PF13443">
    <property type="entry name" value="HTH_26"/>
    <property type="match status" value="1"/>
</dbReference>
<dbReference type="SUPFAM" id="SSF47413">
    <property type="entry name" value="lambda repressor-like DNA-binding domains"/>
    <property type="match status" value="1"/>
</dbReference>
<protein>
    <submittedName>
        <fullName evidence="2">Helix-turn-helix transcriptional regulator</fullName>
    </submittedName>
</protein>
<evidence type="ECO:0000313" key="2">
    <source>
        <dbReference type="EMBL" id="MCY9760941.1"/>
    </source>
</evidence>